<dbReference type="InterPro" id="IPR054722">
    <property type="entry name" value="PolX-like_BBD"/>
</dbReference>
<dbReference type="GO" id="GO:0003676">
    <property type="term" value="F:nucleic acid binding"/>
    <property type="evidence" value="ECO:0007669"/>
    <property type="project" value="InterPro"/>
</dbReference>
<dbReference type="Proteomes" id="UP000075243">
    <property type="component" value="Unassembled WGS sequence"/>
</dbReference>
<dbReference type="OMA" id="STHCWIL"/>
<name>A0A151RS23_CAJCA</name>
<evidence type="ECO:0000259" key="1">
    <source>
        <dbReference type="Pfam" id="PF22936"/>
    </source>
</evidence>
<dbReference type="AlphaFoldDB" id="A0A151RS23"/>
<gene>
    <name evidence="2" type="ORF">KK1_033114</name>
</gene>
<protein>
    <recommendedName>
        <fullName evidence="1">Retrovirus-related Pol polyprotein from transposon TNT 1-94-like beta-barrel domain-containing protein</fullName>
    </recommendedName>
</protein>
<sequence length="260" mass="29155">MKSSRIFRDQDYVMRFLMGLNENFAAVKSQVLLMSPLPTLNRAFSMVIQYERQNGLIHSNEENQVMINATDGRRFVGKGRGNSRICTYCGKTGHTVDTCYRKHGFPPSLKSKGSNSSVNCTLNYKDSEYVSTEGINTYTRCYSVKSSNNVWILDFGASDHICSSMEWFVSSKKIQPVSVQLPNGNMVKAHFAGIVNISPSIVLQDVLYVPMFSFNLVSVSKLVSSLCCSLHFSTEACVIQDRHMKMIGSGKQIEGLYYLN</sequence>
<accession>A0A151RS23</accession>
<feature type="domain" description="Retrovirus-related Pol polyprotein from transposon TNT 1-94-like beta-barrel" evidence="1">
    <location>
        <begin position="151"/>
        <end position="224"/>
    </location>
</feature>
<evidence type="ECO:0000313" key="2">
    <source>
        <dbReference type="EMBL" id="KYP45328.1"/>
    </source>
</evidence>
<reference evidence="2" key="1">
    <citation type="journal article" date="2012" name="Nat. Biotechnol.">
        <title>Draft genome sequence of pigeonpea (Cajanus cajan), an orphan legume crop of resource-poor farmers.</title>
        <authorList>
            <person name="Varshney R.K."/>
            <person name="Chen W."/>
            <person name="Li Y."/>
            <person name="Bharti A.K."/>
            <person name="Saxena R.K."/>
            <person name="Schlueter J.A."/>
            <person name="Donoghue M.T."/>
            <person name="Azam S."/>
            <person name="Fan G."/>
            <person name="Whaley A.M."/>
            <person name="Farmer A.D."/>
            <person name="Sheridan J."/>
            <person name="Iwata A."/>
            <person name="Tuteja R."/>
            <person name="Penmetsa R.V."/>
            <person name="Wu W."/>
            <person name="Upadhyaya H.D."/>
            <person name="Yang S.P."/>
            <person name="Shah T."/>
            <person name="Saxena K.B."/>
            <person name="Michael T."/>
            <person name="McCombie W.R."/>
            <person name="Yang B."/>
            <person name="Zhang G."/>
            <person name="Yang H."/>
            <person name="Wang J."/>
            <person name="Spillane C."/>
            <person name="Cook D.R."/>
            <person name="May G.D."/>
            <person name="Xu X."/>
            <person name="Jackson S.A."/>
        </authorList>
    </citation>
    <scope>NUCLEOTIDE SEQUENCE [LARGE SCALE GENOMIC DNA]</scope>
</reference>
<dbReference type="Gramene" id="C.cajan_29250.t">
    <property type="protein sequence ID" value="C.cajan_29250.t"/>
    <property type="gene ID" value="C.cajan_29250"/>
</dbReference>
<dbReference type="PANTHER" id="PTHR34222:SF99">
    <property type="entry name" value="PROTEIN, PUTATIVE-RELATED"/>
    <property type="match status" value="1"/>
</dbReference>
<proteinExistence type="predicted"/>
<dbReference type="EMBL" id="KQ483594">
    <property type="protein sequence ID" value="KYP45328.1"/>
    <property type="molecule type" value="Genomic_DNA"/>
</dbReference>
<dbReference type="InterPro" id="IPR036875">
    <property type="entry name" value="Znf_CCHC_sf"/>
</dbReference>
<dbReference type="PANTHER" id="PTHR34222">
    <property type="entry name" value="GAG_PRE-INTEGRS DOMAIN-CONTAINING PROTEIN"/>
    <property type="match status" value="1"/>
</dbReference>
<organism evidence="2 3">
    <name type="scientific">Cajanus cajan</name>
    <name type="common">Pigeon pea</name>
    <name type="synonym">Cajanus indicus</name>
    <dbReference type="NCBI Taxonomy" id="3821"/>
    <lineage>
        <taxon>Eukaryota</taxon>
        <taxon>Viridiplantae</taxon>
        <taxon>Streptophyta</taxon>
        <taxon>Embryophyta</taxon>
        <taxon>Tracheophyta</taxon>
        <taxon>Spermatophyta</taxon>
        <taxon>Magnoliopsida</taxon>
        <taxon>eudicotyledons</taxon>
        <taxon>Gunneridae</taxon>
        <taxon>Pentapetalae</taxon>
        <taxon>rosids</taxon>
        <taxon>fabids</taxon>
        <taxon>Fabales</taxon>
        <taxon>Fabaceae</taxon>
        <taxon>Papilionoideae</taxon>
        <taxon>50 kb inversion clade</taxon>
        <taxon>NPAAA clade</taxon>
        <taxon>indigoferoid/millettioid clade</taxon>
        <taxon>Phaseoleae</taxon>
        <taxon>Cajanus</taxon>
    </lineage>
</organism>
<dbReference type="SUPFAM" id="SSF57756">
    <property type="entry name" value="Retrovirus zinc finger-like domains"/>
    <property type="match status" value="1"/>
</dbReference>
<keyword evidence="3" id="KW-1185">Reference proteome</keyword>
<dbReference type="GO" id="GO:0008270">
    <property type="term" value="F:zinc ion binding"/>
    <property type="evidence" value="ECO:0007669"/>
    <property type="project" value="InterPro"/>
</dbReference>
<dbReference type="Pfam" id="PF22936">
    <property type="entry name" value="Pol_BBD"/>
    <property type="match status" value="1"/>
</dbReference>
<evidence type="ECO:0000313" key="3">
    <source>
        <dbReference type="Proteomes" id="UP000075243"/>
    </source>
</evidence>